<accession>A0ABW5N881</accession>
<evidence type="ECO:0000313" key="1">
    <source>
        <dbReference type="EMBL" id="MFD2591336.1"/>
    </source>
</evidence>
<protein>
    <submittedName>
        <fullName evidence="1">Uncharacterized protein</fullName>
    </submittedName>
</protein>
<gene>
    <name evidence="1" type="ORF">ACFSTE_10915</name>
</gene>
<sequence>MKNLREIASNNNLVFIETTDGSNGYPSNIKGAIIGFENYEEAKKLSDRFPGLSIESFFKRDGWNFYKRTNQKCFEPFQNSEEDYGDNHNLFTTDENFYEDEIKPLLEEMGDLTSLKELISAKEEILEEIQALEEGEAVITYEGRYFETIKTESMSFYNDTKTHVIGVIYREK</sequence>
<dbReference type="RefSeq" id="WP_378256676.1">
    <property type="nucleotide sequence ID" value="NZ_JBHSJV010000001.1"/>
</dbReference>
<name>A0ABW5N881_9FLAO</name>
<dbReference type="Proteomes" id="UP001597459">
    <property type="component" value="Unassembled WGS sequence"/>
</dbReference>
<organism evidence="1 2">
    <name type="scientific">Aquimarina hainanensis</name>
    <dbReference type="NCBI Taxonomy" id="1578017"/>
    <lineage>
        <taxon>Bacteria</taxon>
        <taxon>Pseudomonadati</taxon>
        <taxon>Bacteroidota</taxon>
        <taxon>Flavobacteriia</taxon>
        <taxon>Flavobacteriales</taxon>
        <taxon>Flavobacteriaceae</taxon>
        <taxon>Aquimarina</taxon>
    </lineage>
</organism>
<dbReference type="EMBL" id="JBHULX010000019">
    <property type="protein sequence ID" value="MFD2591336.1"/>
    <property type="molecule type" value="Genomic_DNA"/>
</dbReference>
<comment type="caution">
    <text evidence="1">The sequence shown here is derived from an EMBL/GenBank/DDBJ whole genome shotgun (WGS) entry which is preliminary data.</text>
</comment>
<evidence type="ECO:0000313" key="2">
    <source>
        <dbReference type="Proteomes" id="UP001597459"/>
    </source>
</evidence>
<reference evidence="2" key="1">
    <citation type="journal article" date="2019" name="Int. J. Syst. Evol. Microbiol.">
        <title>The Global Catalogue of Microorganisms (GCM) 10K type strain sequencing project: providing services to taxonomists for standard genome sequencing and annotation.</title>
        <authorList>
            <consortium name="The Broad Institute Genomics Platform"/>
            <consortium name="The Broad Institute Genome Sequencing Center for Infectious Disease"/>
            <person name="Wu L."/>
            <person name="Ma J."/>
        </authorList>
    </citation>
    <scope>NUCLEOTIDE SEQUENCE [LARGE SCALE GENOMIC DNA]</scope>
    <source>
        <strain evidence="2">KCTC 42423</strain>
    </source>
</reference>
<keyword evidence="2" id="KW-1185">Reference proteome</keyword>
<proteinExistence type="predicted"/>